<reference evidence="3 4" key="1">
    <citation type="journal article" date="2013" name="BMC Genomics">
        <title>Genome sequencing and comparative genomics of honey bee microsporidia, Nosema apis reveal novel insights into host-parasite interactions.</title>
        <authorList>
            <person name="Chen Yp."/>
            <person name="Pettis J.S."/>
            <person name="Zhao Y."/>
            <person name="Liu X."/>
            <person name="Tallon L.J."/>
            <person name="Sadzewicz L.D."/>
            <person name="Li R."/>
            <person name="Zheng H."/>
            <person name="Huang S."/>
            <person name="Zhang X."/>
            <person name="Hamilton M.C."/>
            <person name="Pernal S.F."/>
            <person name="Melathopoulos A.P."/>
            <person name="Yan X."/>
            <person name="Evans J.D."/>
        </authorList>
    </citation>
    <scope>NUCLEOTIDE SEQUENCE [LARGE SCALE GENOMIC DNA]</scope>
    <source>
        <strain evidence="3 4">BRL 01</strain>
    </source>
</reference>
<dbReference type="Gene3D" id="2.40.50.140">
    <property type="entry name" value="Nucleic acid-binding proteins"/>
    <property type="match status" value="1"/>
</dbReference>
<dbReference type="InterPro" id="IPR012340">
    <property type="entry name" value="NA-bd_OB-fold"/>
</dbReference>
<dbReference type="Proteomes" id="UP000053780">
    <property type="component" value="Unassembled WGS sequence"/>
</dbReference>
<dbReference type="PANTHER" id="PTHR21321:SF1">
    <property type="entry name" value="EXOSOME COMPLEX COMPONENT RRP40"/>
    <property type="match status" value="1"/>
</dbReference>
<gene>
    <name evidence="3" type="ORF">NAPIS_ORF00931</name>
</gene>
<dbReference type="GO" id="GO:0003723">
    <property type="term" value="F:RNA binding"/>
    <property type="evidence" value="ECO:0007669"/>
    <property type="project" value="UniProtKB-KW"/>
</dbReference>
<dbReference type="InterPro" id="IPR026699">
    <property type="entry name" value="Exosome_RNA_bind1/RRP40/RRP4"/>
</dbReference>
<dbReference type="PANTHER" id="PTHR21321">
    <property type="entry name" value="PNAS-3 RELATED"/>
    <property type="match status" value="1"/>
</dbReference>
<dbReference type="GO" id="GO:0034475">
    <property type="term" value="P:U4 snRNA 3'-end processing"/>
    <property type="evidence" value="ECO:0007669"/>
    <property type="project" value="TreeGrafter"/>
</dbReference>
<evidence type="ECO:0000313" key="3">
    <source>
        <dbReference type="EMBL" id="EQB61492.1"/>
    </source>
</evidence>
<dbReference type="AlphaFoldDB" id="T0L1X6"/>
<dbReference type="SUPFAM" id="SSF50249">
    <property type="entry name" value="Nucleic acid-binding proteins"/>
    <property type="match status" value="1"/>
</dbReference>
<evidence type="ECO:0000256" key="1">
    <source>
        <dbReference type="ARBA" id="ARBA00022835"/>
    </source>
</evidence>
<name>T0L1X6_9MICR</name>
<proteinExistence type="predicted"/>
<dbReference type="GO" id="GO:0000177">
    <property type="term" value="C:cytoplasmic exosome (RNase complex)"/>
    <property type="evidence" value="ECO:0007669"/>
    <property type="project" value="TreeGrafter"/>
</dbReference>
<dbReference type="OrthoDB" id="340500at2759"/>
<dbReference type="InterPro" id="IPR036612">
    <property type="entry name" value="KH_dom_type_1_sf"/>
</dbReference>
<dbReference type="GO" id="GO:0071035">
    <property type="term" value="P:nuclear polyadenylation-dependent rRNA catabolic process"/>
    <property type="evidence" value="ECO:0007669"/>
    <property type="project" value="TreeGrafter"/>
</dbReference>
<dbReference type="VEuPathDB" id="MicrosporidiaDB:NAPIS_ORF00931"/>
<sequence>MRFSKLRTVFPGDEIYEQGSTSLGIYNRKSYVYGTLCKTQNHLFILSKTKRYNPYIDDVVVGKVIYVSSDYYKLDINCSLGILPVLNFTNASKRNKPDINKDDLIFCKIVSTGIEPILSCIGEGFGKIKGFFFKIDVWQSQMLYAENILFKIGKKYNFKCIVGINGVLIISCETAKLSIEIYNKIIDELKIL</sequence>
<dbReference type="EMBL" id="KE647134">
    <property type="protein sequence ID" value="EQB61492.1"/>
    <property type="molecule type" value="Genomic_DNA"/>
</dbReference>
<keyword evidence="1" id="KW-0271">Exosome</keyword>
<dbReference type="GO" id="GO:0071051">
    <property type="term" value="P:poly(A)-dependent snoRNA 3'-end processing"/>
    <property type="evidence" value="ECO:0007669"/>
    <property type="project" value="TreeGrafter"/>
</dbReference>
<dbReference type="HOGENOM" id="CLU_069847_2_0_1"/>
<accession>T0L1X6</accession>
<evidence type="ECO:0000256" key="2">
    <source>
        <dbReference type="ARBA" id="ARBA00022884"/>
    </source>
</evidence>
<dbReference type="Pfam" id="PF21262">
    <property type="entry name" value="RRP40_S1"/>
    <property type="match status" value="1"/>
</dbReference>
<dbReference type="GO" id="GO:0000467">
    <property type="term" value="P:exonucleolytic trimming to generate mature 3'-end of 5.8S rRNA from tricistronic rRNA transcript (SSU-rRNA, 5.8S rRNA, LSU-rRNA)"/>
    <property type="evidence" value="ECO:0007669"/>
    <property type="project" value="TreeGrafter"/>
</dbReference>
<dbReference type="GO" id="GO:0000176">
    <property type="term" value="C:nuclear exosome (RNase complex)"/>
    <property type="evidence" value="ECO:0007669"/>
    <property type="project" value="TreeGrafter"/>
</dbReference>
<dbReference type="GO" id="GO:0071038">
    <property type="term" value="P:TRAMP-dependent tRNA surveillance pathway"/>
    <property type="evidence" value="ECO:0007669"/>
    <property type="project" value="TreeGrafter"/>
</dbReference>
<evidence type="ECO:0000313" key="4">
    <source>
        <dbReference type="Proteomes" id="UP000053780"/>
    </source>
</evidence>
<dbReference type="GO" id="GO:0071034">
    <property type="term" value="P:CUT catabolic process"/>
    <property type="evidence" value="ECO:0007669"/>
    <property type="project" value="TreeGrafter"/>
</dbReference>
<protein>
    <submittedName>
        <fullName evidence="3">Exosome complex component rrp40</fullName>
    </submittedName>
</protein>
<keyword evidence="4" id="KW-1185">Reference proteome</keyword>
<dbReference type="Gene3D" id="3.30.1370.10">
    <property type="entry name" value="K Homology domain, type 1"/>
    <property type="match status" value="1"/>
</dbReference>
<organism evidence="3 4">
    <name type="scientific">Vairimorpha apis BRL 01</name>
    <dbReference type="NCBI Taxonomy" id="1037528"/>
    <lineage>
        <taxon>Eukaryota</taxon>
        <taxon>Fungi</taxon>
        <taxon>Fungi incertae sedis</taxon>
        <taxon>Microsporidia</taxon>
        <taxon>Nosematidae</taxon>
        <taxon>Vairimorpha</taxon>
    </lineage>
</organism>
<dbReference type="SUPFAM" id="SSF54791">
    <property type="entry name" value="Eukaryotic type KH-domain (KH-domain type I)"/>
    <property type="match status" value="1"/>
</dbReference>
<keyword evidence="2" id="KW-0694">RNA-binding</keyword>